<dbReference type="EMBL" id="APPK01000045">
    <property type="protein sequence ID" value="ENV20965.1"/>
    <property type="molecule type" value="Genomic_DNA"/>
</dbReference>
<dbReference type="PATRIC" id="fig|1217651.3.peg.3058"/>
<evidence type="ECO:0000313" key="2">
    <source>
        <dbReference type="EMBL" id="ENV20965.1"/>
    </source>
</evidence>
<sequence>MNDLEVQQAIIDALNQHNSYLQRLSSSSIHEILNHFDDLSLEMLKQLRDLLDDLNEAEKTTLTSGKYTTASLKEIQGVMTNWQQSISTILPEILDISMIALASYESAYIYKLANKKAPVISGKTLLNKAKKTPYAGGQLLDYIFPNVAESVRKKAEYVIRDGVSNGQTNQEIIQRIKGTKARNYADGLLNQTRNVIDAEVRTARAHLSNDVYLQTWSALGFEYTRDVATLDGRTSFGCAVKDGRVQLIGIGHEKPPYHHRCRTVQVGCDKDGKLDGTRPFVADNRPVKDIPKDQRDGKIGHVDANTTYKDWFDRQDESFQKEWLGPVKYKLYKEGGFPIDKFVDPLSGRKFTLDELRKVDEKGFESVFKLSKTGKSFKQPQNEPSFYDLPNKTQKPDVSTPARKKAVAYENDIRSENTEYGAFISQDGKIIKMIAGDTDKVSVSSDFWSKVAHSTFTHNHPKGSNFSIEDILTAAELNLAEVRVVTKNMRFAISSSKETNIWPSAKEIQNTVDELKPKALDITRNMINTDFINIRFAQHELEHQLWLMVAKRLNLNYSREMS</sequence>
<evidence type="ECO:0000313" key="3">
    <source>
        <dbReference type="Proteomes" id="UP000013270"/>
    </source>
</evidence>
<protein>
    <recommendedName>
        <fullName evidence="4">Phage head morphogenesis domain-containing protein</fullName>
    </recommendedName>
</protein>
<organism evidence="2 3">
    <name type="scientific">Acinetobacter bereziniae NIPH 3</name>
    <dbReference type="NCBI Taxonomy" id="1217651"/>
    <lineage>
        <taxon>Bacteria</taxon>
        <taxon>Pseudomonadati</taxon>
        <taxon>Pseudomonadota</taxon>
        <taxon>Gammaproteobacteria</taxon>
        <taxon>Moraxellales</taxon>
        <taxon>Moraxellaceae</taxon>
        <taxon>Acinetobacter</taxon>
    </lineage>
</organism>
<comment type="caution">
    <text evidence="2">The sequence shown here is derived from an EMBL/GenBank/DDBJ whole genome shotgun (WGS) entry which is preliminary data.</text>
</comment>
<evidence type="ECO:0008006" key="4">
    <source>
        <dbReference type="Google" id="ProtNLM"/>
    </source>
</evidence>
<accession>N8YNX7</accession>
<gene>
    <name evidence="2" type="ORF">F963_03096</name>
</gene>
<evidence type="ECO:0000256" key="1">
    <source>
        <dbReference type="SAM" id="MobiDB-lite"/>
    </source>
</evidence>
<dbReference type="Proteomes" id="UP000013270">
    <property type="component" value="Unassembled WGS sequence"/>
</dbReference>
<proteinExistence type="predicted"/>
<name>N8YNX7_ACIBZ</name>
<reference evidence="2 3" key="1">
    <citation type="submission" date="2013-02" db="EMBL/GenBank/DDBJ databases">
        <title>The Genome Sequence of Acinetobacter bereziniae NIPH 3.</title>
        <authorList>
            <consortium name="The Broad Institute Genome Sequencing Platform"/>
            <consortium name="The Broad Institute Genome Sequencing Center for Infectious Disease"/>
            <person name="Cerqueira G."/>
            <person name="Feldgarden M."/>
            <person name="Courvalin P."/>
            <person name="Perichon B."/>
            <person name="Grillot-Courvalin C."/>
            <person name="Clermont D."/>
            <person name="Rocha E."/>
            <person name="Yoon E.-J."/>
            <person name="Nemec A."/>
            <person name="Walker B."/>
            <person name="Young S.K."/>
            <person name="Zeng Q."/>
            <person name="Gargeya S."/>
            <person name="Fitzgerald M."/>
            <person name="Haas B."/>
            <person name="Abouelleil A."/>
            <person name="Alvarado L."/>
            <person name="Arachchi H.M."/>
            <person name="Berlin A.M."/>
            <person name="Chapman S.B."/>
            <person name="Dewar J."/>
            <person name="Goldberg J."/>
            <person name="Griggs A."/>
            <person name="Gujja S."/>
            <person name="Hansen M."/>
            <person name="Howarth C."/>
            <person name="Imamovic A."/>
            <person name="Larimer J."/>
            <person name="McCowan C."/>
            <person name="Murphy C."/>
            <person name="Neiman D."/>
            <person name="Pearson M."/>
            <person name="Priest M."/>
            <person name="Roberts A."/>
            <person name="Saif S."/>
            <person name="Shea T."/>
            <person name="Sisk P."/>
            <person name="Sykes S."/>
            <person name="Wortman J."/>
            <person name="Nusbaum C."/>
            <person name="Birren B."/>
        </authorList>
    </citation>
    <scope>NUCLEOTIDE SEQUENCE [LARGE SCALE GENOMIC DNA]</scope>
    <source>
        <strain evidence="2 3">NIPH 3</strain>
    </source>
</reference>
<dbReference type="HOGENOM" id="CLU_484543_0_0_6"/>
<feature type="region of interest" description="Disordered" evidence="1">
    <location>
        <begin position="380"/>
        <end position="402"/>
    </location>
</feature>
<dbReference type="AlphaFoldDB" id="N8YNX7"/>